<gene>
    <name evidence="3" type="ordered locus">MLP_34780</name>
</gene>
<dbReference type="Proteomes" id="UP000007947">
    <property type="component" value="Chromosome"/>
</dbReference>
<dbReference type="InterPro" id="IPR023393">
    <property type="entry name" value="START-like_dom_sf"/>
</dbReference>
<dbReference type="Gene3D" id="3.30.530.20">
    <property type="match status" value="1"/>
</dbReference>
<keyword evidence="4" id="KW-1185">Reference proteome</keyword>
<dbReference type="RefSeq" id="WP_013864348.1">
    <property type="nucleotide sequence ID" value="NC_015635.1"/>
</dbReference>
<evidence type="ECO:0000313" key="3">
    <source>
        <dbReference type="EMBL" id="BAK36492.1"/>
    </source>
</evidence>
<dbReference type="AlphaFoldDB" id="F5XN42"/>
<dbReference type="OrthoDB" id="8117292at2"/>
<evidence type="ECO:0000313" key="4">
    <source>
        <dbReference type="Proteomes" id="UP000007947"/>
    </source>
</evidence>
<dbReference type="InterPro" id="IPR013538">
    <property type="entry name" value="ASHA1/2-like_C"/>
</dbReference>
<dbReference type="EMBL" id="AP012204">
    <property type="protein sequence ID" value="BAK36492.1"/>
    <property type="molecule type" value="Genomic_DNA"/>
</dbReference>
<evidence type="ECO:0000256" key="1">
    <source>
        <dbReference type="ARBA" id="ARBA00006817"/>
    </source>
</evidence>
<comment type="similarity">
    <text evidence="1">Belongs to the AHA1 family.</text>
</comment>
<feature type="domain" description="Activator of Hsp90 ATPase homologue 1/2-like C-terminal" evidence="2">
    <location>
        <begin position="42"/>
        <end position="147"/>
    </location>
</feature>
<proteinExistence type="inferred from homology"/>
<protein>
    <recommendedName>
        <fullName evidence="2">Activator of Hsp90 ATPase homologue 1/2-like C-terminal domain-containing protein</fullName>
    </recommendedName>
</protein>
<dbReference type="CDD" id="cd08899">
    <property type="entry name" value="SRPBCC_CalC_Aha1-like_6"/>
    <property type="match status" value="1"/>
</dbReference>
<sequence length="218" mass="23331">MTTPTEDPIALVGAIERRVVPTEVSGQPARVVTARRTYRGAAVDDVWDALTNPERLPRWFLPISGELAVGGRYQLEGNAGGEVRSCDPPREFQVTWEAMGAISWLAVELCEVADGTQVELRHTQHSDHDFWRQYGPGATGVGWDLSLIGLGLHLAGAAQLDPAEFEAWSISEAGKVFVTGSAEGWAEADIAGGADEDAARAAGRNTGAFYRGESGESH</sequence>
<dbReference type="KEGG" id="mph:MLP_34780"/>
<organism evidence="3 4">
    <name type="scientific">Microlunatus phosphovorus (strain ATCC 700054 / DSM 10555 / JCM 9379 / NBRC 101784 / NCIMB 13414 / VKM Ac-1990 / NM-1)</name>
    <dbReference type="NCBI Taxonomy" id="1032480"/>
    <lineage>
        <taxon>Bacteria</taxon>
        <taxon>Bacillati</taxon>
        <taxon>Actinomycetota</taxon>
        <taxon>Actinomycetes</taxon>
        <taxon>Propionibacteriales</taxon>
        <taxon>Propionibacteriaceae</taxon>
        <taxon>Microlunatus</taxon>
    </lineage>
</organism>
<evidence type="ECO:0000259" key="2">
    <source>
        <dbReference type="Pfam" id="PF08327"/>
    </source>
</evidence>
<dbReference type="Pfam" id="PF08327">
    <property type="entry name" value="AHSA1"/>
    <property type="match status" value="1"/>
</dbReference>
<dbReference type="STRING" id="1032480.MLP_34780"/>
<dbReference type="eggNOG" id="COG3832">
    <property type="taxonomic scope" value="Bacteria"/>
</dbReference>
<dbReference type="HOGENOM" id="CLU_108923_0_0_11"/>
<accession>F5XN42</accession>
<dbReference type="SUPFAM" id="SSF55961">
    <property type="entry name" value="Bet v1-like"/>
    <property type="match status" value="1"/>
</dbReference>
<name>F5XN42_MICPN</name>
<reference evidence="3 4" key="1">
    <citation type="submission" date="2011-05" db="EMBL/GenBank/DDBJ databases">
        <title>Whole genome sequence of Microlunatus phosphovorus NM-1.</title>
        <authorList>
            <person name="Hosoyama A."/>
            <person name="Sasaki K."/>
            <person name="Harada T."/>
            <person name="Igarashi R."/>
            <person name="Kawakoshi A."/>
            <person name="Sasagawa M."/>
            <person name="Fukada J."/>
            <person name="Nakamura S."/>
            <person name="Katano Y."/>
            <person name="Hanada S."/>
            <person name="Kamagata Y."/>
            <person name="Nakamura N."/>
            <person name="Yamazaki S."/>
            <person name="Fujita N."/>
        </authorList>
    </citation>
    <scope>NUCLEOTIDE SEQUENCE [LARGE SCALE GENOMIC DNA]</scope>
    <source>
        <strain evidence="4">ATCC 700054 / DSM 10555 / JCM 9379 / NBRC 101784 / NCIMB 13414 / VKM Ac-1990 / NM-1</strain>
    </source>
</reference>